<dbReference type="GO" id="GO:0016538">
    <property type="term" value="F:cyclin-dependent protein serine/threonine kinase regulator activity"/>
    <property type="evidence" value="ECO:0007669"/>
    <property type="project" value="TreeGrafter"/>
</dbReference>
<accession>A0A6G1HEK4</accession>
<dbReference type="Proteomes" id="UP000800041">
    <property type="component" value="Unassembled WGS sequence"/>
</dbReference>
<feature type="region of interest" description="Disordered" evidence="1">
    <location>
        <begin position="414"/>
        <end position="441"/>
    </location>
</feature>
<evidence type="ECO:0000256" key="1">
    <source>
        <dbReference type="SAM" id="MobiDB-lite"/>
    </source>
</evidence>
<evidence type="ECO:0000313" key="2">
    <source>
        <dbReference type="EMBL" id="KAF1991595.1"/>
    </source>
</evidence>
<dbReference type="GO" id="GO:0000307">
    <property type="term" value="C:cyclin-dependent protein kinase holoenzyme complex"/>
    <property type="evidence" value="ECO:0007669"/>
    <property type="project" value="TreeGrafter"/>
</dbReference>
<dbReference type="GO" id="GO:0019901">
    <property type="term" value="F:protein kinase binding"/>
    <property type="evidence" value="ECO:0007669"/>
    <property type="project" value="InterPro"/>
</dbReference>
<dbReference type="CDD" id="cd20557">
    <property type="entry name" value="CYCLIN_ScPCL1-like"/>
    <property type="match status" value="1"/>
</dbReference>
<evidence type="ECO:0000313" key="3">
    <source>
        <dbReference type="Proteomes" id="UP000800041"/>
    </source>
</evidence>
<organism evidence="2 3">
    <name type="scientific">Aulographum hederae CBS 113979</name>
    <dbReference type="NCBI Taxonomy" id="1176131"/>
    <lineage>
        <taxon>Eukaryota</taxon>
        <taxon>Fungi</taxon>
        <taxon>Dikarya</taxon>
        <taxon>Ascomycota</taxon>
        <taxon>Pezizomycotina</taxon>
        <taxon>Dothideomycetes</taxon>
        <taxon>Pleosporomycetidae</taxon>
        <taxon>Aulographales</taxon>
        <taxon>Aulographaceae</taxon>
    </lineage>
</organism>
<dbReference type="AlphaFoldDB" id="A0A6G1HEK4"/>
<gene>
    <name evidence="2" type="ORF">K402DRAFT_129231</name>
</gene>
<feature type="compositionally biased region" description="Low complexity" evidence="1">
    <location>
        <begin position="316"/>
        <end position="346"/>
    </location>
</feature>
<name>A0A6G1HEK4_9PEZI</name>
<feature type="region of interest" description="Disordered" evidence="1">
    <location>
        <begin position="312"/>
        <end position="346"/>
    </location>
</feature>
<dbReference type="InterPro" id="IPR013922">
    <property type="entry name" value="Cyclin_PHO80-like"/>
</dbReference>
<protein>
    <recommendedName>
        <fullName evidence="4">Cyclin N-terminal domain-containing protein</fullName>
    </recommendedName>
</protein>
<dbReference type="EMBL" id="ML977139">
    <property type="protein sequence ID" value="KAF1991595.1"/>
    <property type="molecule type" value="Genomic_DNA"/>
</dbReference>
<feature type="compositionally biased region" description="Polar residues" evidence="1">
    <location>
        <begin position="422"/>
        <end position="432"/>
    </location>
</feature>
<evidence type="ECO:0008006" key="4">
    <source>
        <dbReference type="Google" id="ProtNLM"/>
    </source>
</evidence>
<keyword evidence="3" id="KW-1185">Reference proteome</keyword>
<dbReference type="Gene3D" id="1.10.472.10">
    <property type="entry name" value="Cyclin-like"/>
    <property type="match status" value="1"/>
</dbReference>
<proteinExistence type="predicted"/>
<dbReference type="GO" id="GO:0005634">
    <property type="term" value="C:nucleus"/>
    <property type="evidence" value="ECO:0007669"/>
    <property type="project" value="TreeGrafter"/>
</dbReference>
<dbReference type="OrthoDB" id="286814at2759"/>
<dbReference type="PANTHER" id="PTHR15615">
    <property type="match status" value="1"/>
</dbReference>
<dbReference type="Pfam" id="PF08613">
    <property type="entry name" value="Cyclin"/>
    <property type="match status" value="1"/>
</dbReference>
<reference evidence="2" key="1">
    <citation type="journal article" date="2020" name="Stud. Mycol.">
        <title>101 Dothideomycetes genomes: a test case for predicting lifestyles and emergence of pathogens.</title>
        <authorList>
            <person name="Haridas S."/>
            <person name="Albert R."/>
            <person name="Binder M."/>
            <person name="Bloem J."/>
            <person name="Labutti K."/>
            <person name="Salamov A."/>
            <person name="Andreopoulos B."/>
            <person name="Baker S."/>
            <person name="Barry K."/>
            <person name="Bills G."/>
            <person name="Bluhm B."/>
            <person name="Cannon C."/>
            <person name="Castanera R."/>
            <person name="Culley D."/>
            <person name="Daum C."/>
            <person name="Ezra D."/>
            <person name="Gonzalez J."/>
            <person name="Henrissat B."/>
            <person name="Kuo A."/>
            <person name="Liang C."/>
            <person name="Lipzen A."/>
            <person name="Lutzoni F."/>
            <person name="Magnuson J."/>
            <person name="Mondo S."/>
            <person name="Nolan M."/>
            <person name="Ohm R."/>
            <person name="Pangilinan J."/>
            <person name="Park H.-J."/>
            <person name="Ramirez L."/>
            <person name="Alfaro M."/>
            <person name="Sun H."/>
            <person name="Tritt A."/>
            <person name="Yoshinaga Y."/>
            <person name="Zwiers L.-H."/>
            <person name="Turgeon B."/>
            <person name="Goodwin S."/>
            <person name="Spatafora J."/>
            <person name="Crous P."/>
            <person name="Grigoriev I."/>
        </authorList>
    </citation>
    <scope>NUCLEOTIDE SEQUENCE</scope>
    <source>
        <strain evidence="2">CBS 113979</strain>
    </source>
</reference>
<dbReference type="PANTHER" id="PTHR15615:SF36">
    <property type="entry name" value="PHO85 CYCLIN-5"/>
    <property type="match status" value="1"/>
</dbReference>
<sequence length="544" mass="59148">MVEVVWPLSVPACHNIGGNNVSGGVLPLRTFIQETLRRSRSSFSTLQVALYYLILIKAHVPKFDFTMEQPEDMPSCRALQCGRRMFLAALILASKYLQDHNYSARAWSKISGLKVCEINTNEMAFLQAVNWKLHVPEQTFERWSDVIIKFTSSSHNPPPSPNAWKAVIPMLTPELDTVEVTPRTPDSAAPKASARAVGPWDSQVPALSPVRSLSGHAPLPLNANTSFKVARYLEPKIETLPPTPSLARMGPLPTPQLTPQSTVSYTPAASLAACGSRRPSICGAMAQVQMAAQSRMTMDMWTPKSRGLEAYRMSSRRSSVTQSSASSSSSPESMVSDNSSRFSRSSSISSASSAVPANWMATQTPVKLCRLATLNNAQGLPFSKNIEMREPTIVEPISSPDFEGFSITDACPTTPLHRVQSHPVTSSQSSAASKGRKRGRSSINQADIALQANVRSLLQAAPRAVRSDRNLAKSFLFDAQENAQLSPSVTPTPGPKCLQRLESRTVLPVQKVDGRKRACCATEAKAVVGRFRFEGGPGMWEGVL</sequence>